<organism evidence="2 3">
    <name type="scientific">Acinetobacter corruptisaponis</name>
    <dbReference type="NCBI Taxonomy" id="3045147"/>
    <lineage>
        <taxon>Bacteria</taxon>
        <taxon>Pseudomonadati</taxon>
        <taxon>Pseudomonadota</taxon>
        <taxon>Gammaproteobacteria</taxon>
        <taxon>Moraxellales</taxon>
        <taxon>Moraxellaceae</taxon>
        <taxon>Acinetobacter</taxon>
    </lineage>
</organism>
<protein>
    <submittedName>
        <fullName evidence="2">Helix-turn-helix transcriptional regulator</fullName>
    </submittedName>
</protein>
<dbReference type="GeneID" id="99691955"/>
<dbReference type="EMBL" id="CP125669">
    <property type="protein sequence ID" value="WHP07048.1"/>
    <property type="molecule type" value="Genomic_DNA"/>
</dbReference>
<dbReference type="InterPro" id="IPR010982">
    <property type="entry name" value="Lambda_DNA-bd_dom_sf"/>
</dbReference>
<dbReference type="RefSeq" id="WP_004674780.1">
    <property type="nucleotide sequence ID" value="NZ_CP125669.1"/>
</dbReference>
<evidence type="ECO:0000259" key="1">
    <source>
        <dbReference type="Pfam" id="PF13744"/>
    </source>
</evidence>
<evidence type="ECO:0000313" key="2">
    <source>
        <dbReference type="EMBL" id="WHP07048.1"/>
    </source>
</evidence>
<dbReference type="Proteomes" id="UP001229836">
    <property type="component" value="Chromosome"/>
</dbReference>
<proteinExistence type="predicted"/>
<name>A0ABY8S5S3_9GAMM</name>
<feature type="domain" description="HigA2-like helix-turn-helix" evidence="1">
    <location>
        <begin position="19"/>
        <end position="104"/>
    </location>
</feature>
<dbReference type="Gene3D" id="1.10.260.40">
    <property type="entry name" value="lambda repressor-like DNA-binding domains"/>
    <property type="match status" value="1"/>
</dbReference>
<dbReference type="SUPFAM" id="SSF47413">
    <property type="entry name" value="lambda repressor-like DNA-binding domains"/>
    <property type="match status" value="1"/>
</dbReference>
<evidence type="ECO:0000313" key="3">
    <source>
        <dbReference type="Proteomes" id="UP001229836"/>
    </source>
</evidence>
<dbReference type="InterPro" id="IPR039554">
    <property type="entry name" value="HigA2-like_HTH"/>
</dbReference>
<gene>
    <name evidence="2" type="ORF">QLH32_06190</name>
</gene>
<reference evidence="2 3" key="1">
    <citation type="submission" date="2023-05" db="EMBL/GenBank/DDBJ databases">
        <title>The complete genome of Acinetobacter sp. nov KCTC 92772.</title>
        <authorList>
            <person name="Zhou G."/>
        </authorList>
    </citation>
    <scope>NUCLEOTIDE SEQUENCE [LARGE SCALE GENOMIC DNA]</scope>
    <source>
        <strain evidence="2 3">KCTC 92772</strain>
    </source>
</reference>
<accession>A0ABY8S5S3</accession>
<dbReference type="Pfam" id="PF13744">
    <property type="entry name" value="HTH_37"/>
    <property type="match status" value="1"/>
</dbReference>
<keyword evidence="3" id="KW-1185">Reference proteome</keyword>
<sequence>MSKIDTQIRHITQPTDNIFADLGLEDAGNLKKEADALANAKLALTRVVADWVQENHFKQEEAAEILGVSRPRLSDAINAKISKFTLDALVTMVSKTGHSITISITN</sequence>